<evidence type="ECO:0000256" key="6">
    <source>
        <dbReference type="ARBA" id="ARBA00023136"/>
    </source>
</evidence>
<evidence type="ECO:0000256" key="2">
    <source>
        <dbReference type="ARBA" id="ARBA00022692"/>
    </source>
</evidence>
<feature type="transmembrane region" description="Helical" evidence="7">
    <location>
        <begin position="366"/>
        <end position="385"/>
    </location>
</feature>
<evidence type="ECO:0000256" key="4">
    <source>
        <dbReference type="ARBA" id="ARBA00023002"/>
    </source>
</evidence>
<protein>
    <submittedName>
        <fullName evidence="9">Fatty acid hydroxylase</fullName>
    </submittedName>
</protein>
<dbReference type="HOGENOM" id="CLU_033631_2_0_12"/>
<feature type="transmembrane region" description="Helical" evidence="7">
    <location>
        <begin position="342"/>
        <end position="359"/>
    </location>
</feature>
<name>I4BBG1_TURPD</name>
<dbReference type="KEGG" id="tpx:Turpa_3984"/>
<evidence type="ECO:0000256" key="7">
    <source>
        <dbReference type="SAM" id="Phobius"/>
    </source>
</evidence>
<feature type="transmembrane region" description="Helical" evidence="7">
    <location>
        <begin position="86"/>
        <end position="109"/>
    </location>
</feature>
<dbReference type="PANTHER" id="PTHR21624:SF1">
    <property type="entry name" value="ALKYLGLYCEROL MONOOXYGENASE"/>
    <property type="match status" value="1"/>
</dbReference>
<reference evidence="9 10" key="1">
    <citation type="submission" date="2012-06" db="EMBL/GenBank/DDBJ databases">
        <title>The complete chromosome of genome of Turneriella parva DSM 21527.</title>
        <authorList>
            <consortium name="US DOE Joint Genome Institute (JGI-PGF)"/>
            <person name="Lucas S."/>
            <person name="Han J."/>
            <person name="Lapidus A."/>
            <person name="Bruce D."/>
            <person name="Goodwin L."/>
            <person name="Pitluck S."/>
            <person name="Peters L."/>
            <person name="Kyrpides N."/>
            <person name="Mavromatis K."/>
            <person name="Ivanova N."/>
            <person name="Mikhailova N."/>
            <person name="Chertkov O."/>
            <person name="Detter J.C."/>
            <person name="Tapia R."/>
            <person name="Han C."/>
            <person name="Land M."/>
            <person name="Hauser L."/>
            <person name="Markowitz V."/>
            <person name="Cheng J.-F."/>
            <person name="Hugenholtz P."/>
            <person name="Woyke T."/>
            <person name="Wu D."/>
            <person name="Gronow S."/>
            <person name="Wellnitz S."/>
            <person name="Brambilla E."/>
            <person name="Klenk H.-P."/>
            <person name="Eisen J.A."/>
        </authorList>
    </citation>
    <scope>NUCLEOTIDE SEQUENCE [LARGE SCALE GENOMIC DNA]</scope>
    <source>
        <strain evidence="10">ATCC BAA-1111 / DSM 21527 / NCTC 11395 / H</strain>
    </source>
</reference>
<comment type="subcellular location">
    <subcellularLocation>
        <location evidence="1">Endomembrane system</location>
        <topology evidence="1">Multi-pass membrane protein</topology>
    </subcellularLocation>
</comment>
<dbReference type="GO" id="GO:0005506">
    <property type="term" value="F:iron ion binding"/>
    <property type="evidence" value="ECO:0007669"/>
    <property type="project" value="InterPro"/>
</dbReference>
<dbReference type="GO" id="GO:0012505">
    <property type="term" value="C:endomembrane system"/>
    <property type="evidence" value="ECO:0007669"/>
    <property type="project" value="UniProtKB-SubCell"/>
</dbReference>
<dbReference type="InterPro" id="IPR051689">
    <property type="entry name" value="Sterol_desaturase/TMEM195"/>
</dbReference>
<keyword evidence="5" id="KW-0443">Lipid metabolism</keyword>
<dbReference type="RefSeq" id="WP_014805094.1">
    <property type="nucleotide sequence ID" value="NC_018020.1"/>
</dbReference>
<sequence length="423" mass="48435">MGDNAKFENLIALAVPVFFISIAIEIVASLLMKRKVYRFNDSVSDLSAGMLQELVGVFTKVLLFGVYIMLFDAVHRPANAVPGQAYGIPVNIVTWIVVFLLVDFVYYWFHRNSHNIAVIWGSHEAHHSSQEYNLSVALRQGAFQRLFSFPYYLPMALVGFSPVQFMVCSQINTLYQFFIHTRLVKKLGFLEYFMNTPSHHRVHHGVNPKYIDKNHAGMLIIWDKMFGTFQPEDEEPYYGTVKPLTTFNPVWAQLHYWWHLIQLSRQSRGLDKIKVWFKGPGWKPEYLGGKAMIPEINPNSYQKYDAPNLPSLKAYAGVVFAMTLPVFLIMQQTKGLPLLQQAILALPAIIGLAATGGLMMRKKWGLIVELVRIPMFFLLVLGIASLLRRDLMLTTVSVFAVVTVLQLAWLLREYRQRSVLQFN</sequence>
<accession>I4BBG1</accession>
<dbReference type="GO" id="GO:0008610">
    <property type="term" value="P:lipid biosynthetic process"/>
    <property type="evidence" value="ECO:0007669"/>
    <property type="project" value="InterPro"/>
</dbReference>
<dbReference type="OrthoDB" id="9770329at2"/>
<feature type="domain" description="Fatty acid hydroxylase" evidence="8">
    <location>
        <begin position="95"/>
        <end position="228"/>
    </location>
</feature>
<keyword evidence="10" id="KW-1185">Reference proteome</keyword>
<gene>
    <name evidence="9" type="ordered locus">Turpa_3984</name>
</gene>
<keyword evidence="3 7" id="KW-1133">Transmembrane helix</keyword>
<keyword evidence="2 7" id="KW-0812">Transmembrane</keyword>
<keyword evidence="4" id="KW-0560">Oxidoreductase</keyword>
<evidence type="ECO:0000313" key="9">
    <source>
        <dbReference type="EMBL" id="AFM14618.1"/>
    </source>
</evidence>
<feature type="transmembrane region" description="Helical" evidence="7">
    <location>
        <begin position="312"/>
        <end position="330"/>
    </location>
</feature>
<feature type="transmembrane region" description="Helical" evidence="7">
    <location>
        <begin position="391"/>
        <end position="411"/>
    </location>
</feature>
<evidence type="ECO:0000256" key="5">
    <source>
        <dbReference type="ARBA" id="ARBA00023098"/>
    </source>
</evidence>
<organism evidence="9 10">
    <name type="scientific">Turneriella parva (strain ATCC BAA-1111 / DSM 21527 / NCTC 11395 / H)</name>
    <name type="common">Leptospira parva</name>
    <dbReference type="NCBI Taxonomy" id="869212"/>
    <lineage>
        <taxon>Bacteria</taxon>
        <taxon>Pseudomonadati</taxon>
        <taxon>Spirochaetota</taxon>
        <taxon>Spirochaetia</taxon>
        <taxon>Leptospirales</taxon>
        <taxon>Leptospiraceae</taxon>
        <taxon>Turneriella</taxon>
    </lineage>
</organism>
<dbReference type="AlphaFoldDB" id="I4BBG1"/>
<proteinExistence type="predicted"/>
<dbReference type="GO" id="GO:0016020">
    <property type="term" value="C:membrane"/>
    <property type="evidence" value="ECO:0007669"/>
    <property type="project" value="GOC"/>
</dbReference>
<feature type="transmembrane region" description="Helical" evidence="7">
    <location>
        <begin position="12"/>
        <end position="32"/>
    </location>
</feature>
<dbReference type="Pfam" id="PF04116">
    <property type="entry name" value="FA_hydroxylase"/>
    <property type="match status" value="1"/>
</dbReference>
<dbReference type="GO" id="GO:0006643">
    <property type="term" value="P:membrane lipid metabolic process"/>
    <property type="evidence" value="ECO:0007669"/>
    <property type="project" value="TreeGrafter"/>
</dbReference>
<dbReference type="EMBL" id="CP002959">
    <property type="protein sequence ID" value="AFM14618.1"/>
    <property type="molecule type" value="Genomic_DNA"/>
</dbReference>
<evidence type="ECO:0000259" key="8">
    <source>
        <dbReference type="Pfam" id="PF04116"/>
    </source>
</evidence>
<feature type="transmembrane region" description="Helical" evidence="7">
    <location>
        <begin position="53"/>
        <end position="74"/>
    </location>
</feature>
<dbReference type="GO" id="GO:0050479">
    <property type="term" value="F:glyceryl-ether monooxygenase activity"/>
    <property type="evidence" value="ECO:0007669"/>
    <property type="project" value="TreeGrafter"/>
</dbReference>
<evidence type="ECO:0000256" key="1">
    <source>
        <dbReference type="ARBA" id="ARBA00004127"/>
    </source>
</evidence>
<evidence type="ECO:0000313" key="10">
    <source>
        <dbReference type="Proteomes" id="UP000006048"/>
    </source>
</evidence>
<dbReference type="PANTHER" id="PTHR21624">
    <property type="entry name" value="STEROL DESATURASE-RELATED PROTEIN"/>
    <property type="match status" value="1"/>
</dbReference>
<keyword evidence="6 7" id="KW-0472">Membrane</keyword>
<dbReference type="InterPro" id="IPR006694">
    <property type="entry name" value="Fatty_acid_hydroxylase"/>
</dbReference>
<dbReference type="Proteomes" id="UP000006048">
    <property type="component" value="Chromosome"/>
</dbReference>
<evidence type="ECO:0000256" key="3">
    <source>
        <dbReference type="ARBA" id="ARBA00022989"/>
    </source>
</evidence>
<dbReference type="STRING" id="869212.Turpa_3984"/>